<evidence type="ECO:0000259" key="4">
    <source>
        <dbReference type="SMART" id="SM00797"/>
    </source>
</evidence>
<evidence type="ECO:0000256" key="2">
    <source>
        <dbReference type="ARBA" id="ARBA00022801"/>
    </source>
</evidence>
<dbReference type="Proteomes" id="UP001501057">
    <property type="component" value="Unassembled WGS sequence"/>
</dbReference>
<evidence type="ECO:0000256" key="3">
    <source>
        <dbReference type="ARBA" id="ARBA00022840"/>
    </source>
</evidence>
<sequence>MSLRVTALAGSALVQDRGRPGRTGLGVTPSGTFDRNAARQANLLVGNPEDAAVLEVVGSVTLHATHAAAVAVTGAPGPIDVDGVPRDTGQVLHLAEGAGLTLGPATIGVRRVVAVAGGLTPDPVLGSRATDVLSGLGPPPAAIGTLLPVGLTGDRTLTTRIETGVLGVGDLTVRIVLGPRDDWFTAAAIGTLLGTGWTVSPRSDRIGVRLDGPVLERAVTGELESEPVVRGSVQVTSAGLPVVLGPDHPVTGGYPVIGVVLDADTDLLAHAAPGRVVRFRRHPAP</sequence>
<name>A0ABN2KC18_9ACTN</name>
<keyword evidence="3" id="KW-0067">ATP-binding</keyword>
<evidence type="ECO:0000256" key="1">
    <source>
        <dbReference type="ARBA" id="ARBA00022741"/>
    </source>
</evidence>
<dbReference type="RefSeq" id="WP_344204023.1">
    <property type="nucleotide sequence ID" value="NZ_BAAAME010000010.1"/>
</dbReference>
<accession>A0ABN2KC18</accession>
<comment type="caution">
    <text evidence="5">The sequence shown here is derived from an EMBL/GenBank/DDBJ whole genome shotgun (WGS) entry which is preliminary data.</text>
</comment>
<dbReference type="SUPFAM" id="SSF50891">
    <property type="entry name" value="Cyclophilin-like"/>
    <property type="match status" value="1"/>
</dbReference>
<organism evidence="5 6">
    <name type="scientific">Aeromicrobium alkaliterrae</name>
    <dbReference type="NCBI Taxonomy" id="302168"/>
    <lineage>
        <taxon>Bacteria</taxon>
        <taxon>Bacillati</taxon>
        <taxon>Actinomycetota</taxon>
        <taxon>Actinomycetes</taxon>
        <taxon>Propionibacteriales</taxon>
        <taxon>Nocardioidaceae</taxon>
        <taxon>Aeromicrobium</taxon>
    </lineage>
</organism>
<dbReference type="PANTHER" id="PTHR43309">
    <property type="entry name" value="5-OXOPROLINASE SUBUNIT C"/>
    <property type="match status" value="1"/>
</dbReference>
<keyword evidence="1" id="KW-0547">Nucleotide-binding</keyword>
<dbReference type="PANTHER" id="PTHR43309:SF3">
    <property type="entry name" value="5-OXOPROLINASE SUBUNIT C"/>
    <property type="match status" value="1"/>
</dbReference>
<dbReference type="Pfam" id="PF02626">
    <property type="entry name" value="CT_A_B"/>
    <property type="match status" value="1"/>
</dbReference>
<dbReference type="InterPro" id="IPR052708">
    <property type="entry name" value="PxpC"/>
</dbReference>
<keyword evidence="2" id="KW-0378">Hydrolase</keyword>
<dbReference type="SMART" id="SM00797">
    <property type="entry name" value="AHS2"/>
    <property type="match status" value="1"/>
</dbReference>
<dbReference type="InterPro" id="IPR029000">
    <property type="entry name" value="Cyclophilin-like_dom_sf"/>
</dbReference>
<dbReference type="Gene3D" id="2.40.100.10">
    <property type="entry name" value="Cyclophilin-like"/>
    <property type="match status" value="1"/>
</dbReference>
<evidence type="ECO:0000313" key="6">
    <source>
        <dbReference type="Proteomes" id="UP001501057"/>
    </source>
</evidence>
<evidence type="ECO:0000313" key="5">
    <source>
        <dbReference type="EMBL" id="GAA1752717.1"/>
    </source>
</evidence>
<dbReference type="EMBL" id="BAAAME010000010">
    <property type="protein sequence ID" value="GAA1752717.1"/>
    <property type="molecule type" value="Genomic_DNA"/>
</dbReference>
<dbReference type="InterPro" id="IPR003778">
    <property type="entry name" value="CT_A_B"/>
</dbReference>
<feature type="domain" description="Carboxyltransferase" evidence="4">
    <location>
        <begin position="24"/>
        <end position="284"/>
    </location>
</feature>
<proteinExistence type="predicted"/>
<keyword evidence="6" id="KW-1185">Reference proteome</keyword>
<reference evidence="5 6" key="1">
    <citation type="journal article" date="2019" name="Int. J. Syst. Evol. Microbiol.">
        <title>The Global Catalogue of Microorganisms (GCM) 10K type strain sequencing project: providing services to taxonomists for standard genome sequencing and annotation.</title>
        <authorList>
            <consortium name="The Broad Institute Genomics Platform"/>
            <consortium name="The Broad Institute Genome Sequencing Center for Infectious Disease"/>
            <person name="Wu L."/>
            <person name="Ma J."/>
        </authorList>
    </citation>
    <scope>NUCLEOTIDE SEQUENCE [LARGE SCALE GENOMIC DNA]</scope>
    <source>
        <strain evidence="5 6">JCM 13518</strain>
    </source>
</reference>
<protein>
    <submittedName>
        <fullName evidence="5">Biotin-dependent carboxyltransferase family protein</fullName>
    </submittedName>
</protein>
<gene>
    <name evidence="5" type="ORF">GCM10009710_35510</name>
</gene>